<evidence type="ECO:0000256" key="1">
    <source>
        <dbReference type="SAM" id="SignalP"/>
    </source>
</evidence>
<proteinExistence type="predicted"/>
<gene>
    <name evidence="3" type="ORF">KP509_02G062500</name>
</gene>
<accession>A0A8T2VDJ8</accession>
<comment type="caution">
    <text evidence="3">The sequence shown here is derived from an EMBL/GenBank/DDBJ whole genome shotgun (WGS) entry which is preliminary data.</text>
</comment>
<dbReference type="PANTHER" id="PTHR21234:SF42">
    <property type="entry name" value="PHOSPHORYLASE SUPERFAMILY PROTEIN"/>
    <property type="match status" value="1"/>
</dbReference>
<feature type="chain" id="PRO_5035889271" description="Nucleoside phosphorylase domain-containing protein" evidence="1">
    <location>
        <begin position="26"/>
        <end position="354"/>
    </location>
</feature>
<dbReference type="InterPro" id="IPR035994">
    <property type="entry name" value="Nucleoside_phosphorylase_sf"/>
</dbReference>
<dbReference type="OrthoDB" id="1891335at2759"/>
<name>A0A8T2VDJ8_CERRI</name>
<evidence type="ECO:0000259" key="2">
    <source>
        <dbReference type="Pfam" id="PF01048"/>
    </source>
</evidence>
<evidence type="ECO:0000313" key="4">
    <source>
        <dbReference type="Proteomes" id="UP000825935"/>
    </source>
</evidence>
<reference evidence="3" key="1">
    <citation type="submission" date="2021-08" db="EMBL/GenBank/DDBJ databases">
        <title>WGS assembly of Ceratopteris richardii.</title>
        <authorList>
            <person name="Marchant D.B."/>
            <person name="Chen G."/>
            <person name="Jenkins J."/>
            <person name="Shu S."/>
            <person name="Leebens-Mack J."/>
            <person name="Grimwood J."/>
            <person name="Schmutz J."/>
            <person name="Soltis P."/>
            <person name="Soltis D."/>
            <person name="Chen Z.-H."/>
        </authorList>
    </citation>
    <scope>NUCLEOTIDE SEQUENCE</scope>
    <source>
        <strain evidence="3">Whitten #5841</strain>
        <tissue evidence="3">Leaf</tissue>
    </source>
</reference>
<dbReference type="Gene3D" id="3.40.50.1580">
    <property type="entry name" value="Nucleoside phosphorylase domain"/>
    <property type="match status" value="1"/>
</dbReference>
<keyword evidence="1" id="KW-0732">Signal</keyword>
<feature type="signal peptide" evidence="1">
    <location>
        <begin position="1"/>
        <end position="25"/>
    </location>
</feature>
<dbReference type="GO" id="GO:0009116">
    <property type="term" value="P:nucleoside metabolic process"/>
    <property type="evidence" value="ECO:0007669"/>
    <property type="project" value="InterPro"/>
</dbReference>
<protein>
    <recommendedName>
        <fullName evidence="2">Nucleoside phosphorylase domain-containing protein</fullName>
    </recommendedName>
</protein>
<dbReference type="InterPro" id="IPR000845">
    <property type="entry name" value="Nucleoside_phosphorylase_d"/>
</dbReference>
<dbReference type="AlphaFoldDB" id="A0A8T2VDJ8"/>
<dbReference type="CDD" id="cd09008">
    <property type="entry name" value="MTAN"/>
    <property type="match status" value="1"/>
</dbReference>
<dbReference type="GO" id="GO:0003824">
    <property type="term" value="F:catalytic activity"/>
    <property type="evidence" value="ECO:0007669"/>
    <property type="project" value="InterPro"/>
</dbReference>
<dbReference type="PANTHER" id="PTHR21234">
    <property type="entry name" value="PURINE NUCLEOSIDE PHOSPHORYLASE"/>
    <property type="match status" value="1"/>
</dbReference>
<evidence type="ECO:0000313" key="3">
    <source>
        <dbReference type="EMBL" id="KAH7444064.1"/>
    </source>
</evidence>
<sequence>MIKATIRVLLLRLSVISLVIPCVNGVMDTSVVKKVAAINEVGPYLGIVIPNAFELYPFLNESILTLETTVDISGRRFYVGIVEGQRVVAVMTGLGMLNAGITTQLLITYFNISGILHYGIAGNADDNLNIGDITIPQYWAHLGLWEWERYTGGALSWRLFKSAKGEDMKEEDLRCIEFGKYNVPVGNASNLLSKVCYDEEEILSVTGSPEIVEKHFWVPVDDTYYKLASQITTKDLNLQRCVDASKCLSHAPQVVMVSRGASASIFLDNAAYRSFLHSYFNVSPVDEESAAVALTCLTNNIPFITFRALSDLAGGSNATNEVSTFLNLASVNAVIVLTEFIRMLPSQLLTTLTK</sequence>
<feature type="domain" description="Nucleoside phosphorylase" evidence="2">
    <location>
        <begin position="46"/>
        <end position="342"/>
    </location>
</feature>
<keyword evidence="4" id="KW-1185">Reference proteome</keyword>
<dbReference type="Pfam" id="PF01048">
    <property type="entry name" value="PNP_UDP_1"/>
    <property type="match status" value="1"/>
</dbReference>
<dbReference type="EMBL" id="CM035407">
    <property type="protein sequence ID" value="KAH7444064.1"/>
    <property type="molecule type" value="Genomic_DNA"/>
</dbReference>
<organism evidence="3 4">
    <name type="scientific">Ceratopteris richardii</name>
    <name type="common">Triangle waterfern</name>
    <dbReference type="NCBI Taxonomy" id="49495"/>
    <lineage>
        <taxon>Eukaryota</taxon>
        <taxon>Viridiplantae</taxon>
        <taxon>Streptophyta</taxon>
        <taxon>Embryophyta</taxon>
        <taxon>Tracheophyta</taxon>
        <taxon>Polypodiopsida</taxon>
        <taxon>Polypodiidae</taxon>
        <taxon>Polypodiales</taxon>
        <taxon>Pteridineae</taxon>
        <taxon>Pteridaceae</taxon>
        <taxon>Parkerioideae</taxon>
        <taxon>Ceratopteris</taxon>
    </lineage>
</organism>
<dbReference type="OMA" id="RINQAGM"/>
<dbReference type="Proteomes" id="UP000825935">
    <property type="component" value="Chromosome 2"/>
</dbReference>
<dbReference type="SUPFAM" id="SSF53167">
    <property type="entry name" value="Purine and uridine phosphorylases"/>
    <property type="match status" value="1"/>
</dbReference>